<name>A0A2A4T539_9DELT</name>
<dbReference type="AlphaFoldDB" id="A0A2A4T539"/>
<evidence type="ECO:0000313" key="3">
    <source>
        <dbReference type="Proteomes" id="UP000218113"/>
    </source>
</evidence>
<accession>A0A2A4T539</accession>
<gene>
    <name evidence="2" type="ORF">COB67_06210</name>
</gene>
<feature type="compositionally biased region" description="Basic residues" evidence="1">
    <location>
        <begin position="31"/>
        <end position="40"/>
    </location>
</feature>
<proteinExistence type="predicted"/>
<evidence type="ECO:0000256" key="1">
    <source>
        <dbReference type="SAM" id="MobiDB-lite"/>
    </source>
</evidence>
<evidence type="ECO:0000313" key="2">
    <source>
        <dbReference type="EMBL" id="PCI28514.1"/>
    </source>
</evidence>
<sequence>MADESFGGTTLINQKAAEKTVHRGLGISQKGTKKRSKNSKKPSNEGKQLQSLLPFSPQFLGKSILYKKLKKRQQKAMSKLELSPLRLDVVKFAARQGICRSRDKLQKLLQEFPSHAELHALNAILTYTDCQESGQDEEKLFTLKDVVIEMATALHNGGDSVFNITWFLKIYITYLVSLQERFKRLLSVRPDPELKRYQQQLRRLSIIREQMDLQLKLQRMLKGTFYFLSITTEQELKASCKAFLENDENRKIGQRKKANYILYINQMTLFVLSHVPIMENYVENTLNMIPDIHRDLILKKRMILASMTKMKYSMALGKNDIRSAREYSSELYNFSLAGIKEYLEHAKLQRDFEVGPFLTLAWIVIDSKLVAHERSRYRTMLLTAKEYMQAITGKRCDDEHTIYQASQFLFSLKGLIEQYE</sequence>
<dbReference type="EMBL" id="NVSR01000032">
    <property type="protein sequence ID" value="PCI28514.1"/>
    <property type="molecule type" value="Genomic_DNA"/>
</dbReference>
<comment type="caution">
    <text evidence="2">The sequence shown here is derived from an EMBL/GenBank/DDBJ whole genome shotgun (WGS) entry which is preliminary data.</text>
</comment>
<reference evidence="3" key="1">
    <citation type="submission" date="2017-08" db="EMBL/GenBank/DDBJ databases">
        <title>A dynamic microbial community with high functional redundancy inhabits the cold, oxic subseafloor aquifer.</title>
        <authorList>
            <person name="Tully B.J."/>
            <person name="Wheat C.G."/>
            <person name="Glazer B.T."/>
            <person name="Huber J.A."/>
        </authorList>
    </citation>
    <scope>NUCLEOTIDE SEQUENCE [LARGE SCALE GENOMIC DNA]</scope>
</reference>
<dbReference type="Proteomes" id="UP000218113">
    <property type="component" value="Unassembled WGS sequence"/>
</dbReference>
<feature type="region of interest" description="Disordered" evidence="1">
    <location>
        <begin position="1"/>
        <end position="48"/>
    </location>
</feature>
<protein>
    <submittedName>
        <fullName evidence="2">Uncharacterized protein</fullName>
    </submittedName>
</protein>
<organism evidence="2 3">
    <name type="scientific">SAR324 cluster bacterium</name>
    <dbReference type="NCBI Taxonomy" id="2024889"/>
    <lineage>
        <taxon>Bacteria</taxon>
        <taxon>Deltaproteobacteria</taxon>
        <taxon>SAR324 cluster</taxon>
    </lineage>
</organism>